<evidence type="ECO:0000256" key="1">
    <source>
        <dbReference type="ARBA" id="ARBA00008270"/>
    </source>
</evidence>
<dbReference type="AlphaFoldDB" id="A0A3B1AMC6"/>
<proteinExistence type="inferred from homology"/>
<evidence type="ECO:0000256" key="2">
    <source>
        <dbReference type="ARBA" id="ARBA00023235"/>
    </source>
</evidence>
<dbReference type="SUPFAM" id="SSF54506">
    <property type="entry name" value="Diaminopimelate epimerase-like"/>
    <property type="match status" value="1"/>
</dbReference>
<comment type="similarity">
    <text evidence="1">Belongs to the PhzF family.</text>
</comment>
<dbReference type="InterPro" id="IPR003719">
    <property type="entry name" value="Phenazine_PhzF-like"/>
</dbReference>
<reference evidence="3" key="1">
    <citation type="submission" date="2018-06" db="EMBL/GenBank/DDBJ databases">
        <authorList>
            <person name="Zhirakovskaya E."/>
        </authorList>
    </citation>
    <scope>NUCLEOTIDE SEQUENCE</scope>
</reference>
<dbReference type="Gene3D" id="3.10.310.10">
    <property type="entry name" value="Diaminopimelate Epimerase, Chain A, domain 1"/>
    <property type="match status" value="2"/>
</dbReference>
<gene>
    <name evidence="3" type="ORF">MNBD_GAMMA19-1385</name>
</gene>
<evidence type="ECO:0000313" key="3">
    <source>
        <dbReference type="EMBL" id="VAX02851.1"/>
    </source>
</evidence>
<name>A0A3B1AMC6_9ZZZZ</name>
<organism evidence="3">
    <name type="scientific">hydrothermal vent metagenome</name>
    <dbReference type="NCBI Taxonomy" id="652676"/>
    <lineage>
        <taxon>unclassified sequences</taxon>
        <taxon>metagenomes</taxon>
        <taxon>ecological metagenomes</taxon>
    </lineage>
</organism>
<accession>A0A3B1AMC6</accession>
<dbReference type="GO" id="GO:0005737">
    <property type="term" value="C:cytoplasm"/>
    <property type="evidence" value="ECO:0007669"/>
    <property type="project" value="TreeGrafter"/>
</dbReference>
<dbReference type="PIRSF" id="PIRSF016184">
    <property type="entry name" value="PhzC_PhzF"/>
    <property type="match status" value="1"/>
</dbReference>
<dbReference type="NCBIfam" id="TIGR00654">
    <property type="entry name" value="PhzF_family"/>
    <property type="match status" value="1"/>
</dbReference>
<dbReference type="EMBL" id="UOFV01000351">
    <property type="protein sequence ID" value="VAX02851.1"/>
    <property type="molecule type" value="Genomic_DNA"/>
</dbReference>
<dbReference type="Pfam" id="PF02567">
    <property type="entry name" value="PhzC-PhzF"/>
    <property type="match status" value="1"/>
</dbReference>
<keyword evidence="2" id="KW-0413">Isomerase</keyword>
<sequence length="268" mass="29597">MSQQNRWPIFQVDAFITDKVFSGNPAAVCLLTEPQNEEWMQAVAEEMNLSETAFVCACDDGFELRWFTPTIEVDLCGHATLAAAHVLWEQNILTPGTTARFQTRSGCLQVRQSADWIELDFPAEPVVATKAPEALLSALGIKHAEVYRNRLDYLVTVATVAEVRELTPDFSRLKKIDIRGVMVTAGADDSDVDFASRFFAPAAGINEDPVTGSAHCALYPFWSERLNQTEMTAFQVSKRGGLLKLRGQEGRVMIAGRTLTVTSGELHV</sequence>
<protein>
    <submittedName>
        <fullName evidence="3">Phenazine biosynthesis protein PhzF like</fullName>
    </submittedName>
</protein>
<dbReference type="PANTHER" id="PTHR13774">
    <property type="entry name" value="PHENAZINE BIOSYNTHESIS PROTEIN"/>
    <property type="match status" value="1"/>
</dbReference>
<dbReference type="GO" id="GO:0016853">
    <property type="term" value="F:isomerase activity"/>
    <property type="evidence" value="ECO:0007669"/>
    <property type="project" value="UniProtKB-KW"/>
</dbReference>
<dbReference type="PANTHER" id="PTHR13774:SF17">
    <property type="entry name" value="PHENAZINE BIOSYNTHESIS-LIKE DOMAIN-CONTAINING PROTEIN"/>
    <property type="match status" value="1"/>
</dbReference>